<evidence type="ECO:0000256" key="9">
    <source>
        <dbReference type="ARBA" id="ARBA00031172"/>
    </source>
</evidence>
<feature type="signal peptide" evidence="10">
    <location>
        <begin position="1"/>
        <end position="33"/>
    </location>
</feature>
<dbReference type="STRING" id="246437.L9LBH5"/>
<evidence type="ECO:0000256" key="6">
    <source>
        <dbReference type="ARBA" id="ARBA00022525"/>
    </source>
</evidence>
<sequence>MLLLRCSFRTLPSLCLCVLVLACVVACQQGVAAGTPSPSLELEKSRWSLVPSRVRELVEPLVTKTRERWKWVWGPDSFMATYYEDHLKDLGPRTQAWLQSSKASLLNKARSLCPKFFCSDKDQG</sequence>
<dbReference type="PROSITE" id="PS51257">
    <property type="entry name" value="PROKAR_LIPOPROTEIN"/>
    <property type="match status" value="1"/>
</dbReference>
<proteinExistence type="inferred from homology"/>
<dbReference type="eggNOG" id="ENOG502TE52">
    <property type="taxonomic scope" value="Eukaryota"/>
</dbReference>
<dbReference type="GO" id="GO:0010890">
    <property type="term" value="P:positive regulation of triglyceride storage"/>
    <property type="evidence" value="ECO:0007669"/>
    <property type="project" value="TreeGrafter"/>
</dbReference>
<dbReference type="GO" id="GO:0034364">
    <property type="term" value="C:high-density lipoprotein particle"/>
    <property type="evidence" value="ECO:0007669"/>
    <property type="project" value="TreeGrafter"/>
</dbReference>
<dbReference type="InParanoid" id="L9LBH5"/>
<keyword evidence="5" id="KW-0813">Transport</keyword>
<dbReference type="PANTHER" id="PTHR32288:SF0">
    <property type="entry name" value="APOLIPOPROTEIN C-IV"/>
    <property type="match status" value="1"/>
</dbReference>
<keyword evidence="6" id="KW-0964">Secreted</keyword>
<reference evidence="12" key="1">
    <citation type="submission" date="2012-07" db="EMBL/GenBank/DDBJ databases">
        <title>Genome of the Chinese tree shrew, a rising model animal genetically related to primates.</title>
        <authorList>
            <person name="Zhang G."/>
            <person name="Fan Y."/>
            <person name="Yao Y."/>
            <person name="Huang Z."/>
        </authorList>
    </citation>
    <scope>NUCLEOTIDE SEQUENCE [LARGE SCALE GENOMIC DNA]</scope>
</reference>
<evidence type="ECO:0000313" key="12">
    <source>
        <dbReference type="Proteomes" id="UP000011518"/>
    </source>
</evidence>
<dbReference type="InterPro" id="IPR028120">
    <property type="entry name" value="APOC4"/>
</dbReference>
<dbReference type="PANTHER" id="PTHR32288">
    <property type="entry name" value="APOLIPOPROTEIN C-IV"/>
    <property type="match status" value="1"/>
</dbReference>
<keyword evidence="7 10" id="KW-0732">Signal</keyword>
<evidence type="ECO:0000256" key="2">
    <source>
        <dbReference type="ARBA" id="ARBA00004613"/>
    </source>
</evidence>
<dbReference type="GO" id="GO:0070328">
    <property type="term" value="P:triglyceride homeostasis"/>
    <property type="evidence" value="ECO:0007669"/>
    <property type="project" value="TreeGrafter"/>
</dbReference>
<evidence type="ECO:0000256" key="3">
    <source>
        <dbReference type="ARBA" id="ARBA00007402"/>
    </source>
</evidence>
<evidence type="ECO:0000256" key="5">
    <source>
        <dbReference type="ARBA" id="ARBA00022448"/>
    </source>
</evidence>
<dbReference type="AlphaFoldDB" id="L9LBH5"/>
<evidence type="ECO:0000256" key="8">
    <source>
        <dbReference type="ARBA" id="ARBA00023055"/>
    </source>
</evidence>
<evidence type="ECO:0000256" key="1">
    <source>
        <dbReference type="ARBA" id="ARBA00003688"/>
    </source>
</evidence>
<keyword evidence="8" id="KW-0445">Lipid transport</keyword>
<evidence type="ECO:0000256" key="7">
    <source>
        <dbReference type="ARBA" id="ARBA00022729"/>
    </source>
</evidence>
<dbReference type="GO" id="GO:0034361">
    <property type="term" value="C:very-low-density lipoprotein particle"/>
    <property type="evidence" value="ECO:0007669"/>
    <property type="project" value="TreeGrafter"/>
</dbReference>
<keyword evidence="12" id="KW-1185">Reference proteome</keyword>
<dbReference type="Pfam" id="PF15119">
    <property type="entry name" value="APOC4"/>
    <property type="match status" value="1"/>
</dbReference>
<gene>
    <name evidence="11" type="ORF">TREES_T100011511</name>
</gene>
<keyword evidence="11" id="KW-0449">Lipoprotein</keyword>
<comment type="subcellular location">
    <subcellularLocation>
        <location evidence="2">Secreted</location>
    </subcellularLocation>
</comment>
<dbReference type="EMBL" id="KB320473">
    <property type="protein sequence ID" value="ELW71092.1"/>
    <property type="molecule type" value="Genomic_DNA"/>
</dbReference>
<dbReference type="OrthoDB" id="9449255at2759"/>
<dbReference type="FunCoup" id="L9LBH5">
    <property type="interactions" value="13"/>
</dbReference>
<dbReference type="GO" id="GO:0006869">
    <property type="term" value="P:lipid transport"/>
    <property type="evidence" value="ECO:0007669"/>
    <property type="project" value="UniProtKB-KW"/>
</dbReference>
<reference evidence="12" key="2">
    <citation type="journal article" date="2013" name="Nat. Commun.">
        <title>Genome of the Chinese tree shrew.</title>
        <authorList>
            <person name="Fan Y."/>
            <person name="Huang Z.Y."/>
            <person name="Cao C.C."/>
            <person name="Chen C.S."/>
            <person name="Chen Y.X."/>
            <person name="Fan D.D."/>
            <person name="He J."/>
            <person name="Hou H.L."/>
            <person name="Hu L."/>
            <person name="Hu X.T."/>
            <person name="Jiang X.T."/>
            <person name="Lai R."/>
            <person name="Lang Y.S."/>
            <person name="Liang B."/>
            <person name="Liao S.G."/>
            <person name="Mu D."/>
            <person name="Ma Y.Y."/>
            <person name="Niu Y.Y."/>
            <person name="Sun X.Q."/>
            <person name="Xia J.Q."/>
            <person name="Xiao J."/>
            <person name="Xiong Z.Q."/>
            <person name="Xu L."/>
            <person name="Yang L."/>
            <person name="Zhang Y."/>
            <person name="Zhao W."/>
            <person name="Zhao X.D."/>
            <person name="Zheng Y.T."/>
            <person name="Zhou J.M."/>
            <person name="Zhu Y.B."/>
            <person name="Zhang G.J."/>
            <person name="Wang J."/>
            <person name="Yao Y.G."/>
        </authorList>
    </citation>
    <scope>NUCLEOTIDE SEQUENCE [LARGE SCALE GENOMIC DNA]</scope>
</reference>
<protein>
    <recommendedName>
        <fullName evidence="4">Apolipoprotein C-IV</fullName>
    </recommendedName>
    <alternativeName>
        <fullName evidence="9">Apolipoprotein C4</fullName>
    </alternativeName>
</protein>
<feature type="chain" id="PRO_5004000695" description="Apolipoprotein C-IV" evidence="10">
    <location>
        <begin position="34"/>
        <end position="124"/>
    </location>
</feature>
<evidence type="ECO:0000256" key="4">
    <source>
        <dbReference type="ARBA" id="ARBA00013939"/>
    </source>
</evidence>
<dbReference type="Proteomes" id="UP000011518">
    <property type="component" value="Unassembled WGS sequence"/>
</dbReference>
<evidence type="ECO:0000256" key="10">
    <source>
        <dbReference type="SAM" id="SignalP"/>
    </source>
</evidence>
<organism evidence="11 12">
    <name type="scientific">Tupaia chinensis</name>
    <name type="common">Chinese tree shrew</name>
    <name type="synonym">Tupaia belangeri chinensis</name>
    <dbReference type="NCBI Taxonomy" id="246437"/>
    <lineage>
        <taxon>Eukaryota</taxon>
        <taxon>Metazoa</taxon>
        <taxon>Chordata</taxon>
        <taxon>Craniata</taxon>
        <taxon>Vertebrata</taxon>
        <taxon>Euteleostomi</taxon>
        <taxon>Mammalia</taxon>
        <taxon>Eutheria</taxon>
        <taxon>Euarchontoglires</taxon>
        <taxon>Scandentia</taxon>
        <taxon>Tupaiidae</taxon>
        <taxon>Tupaia</taxon>
    </lineage>
</organism>
<comment type="function">
    <text evidence="1">May participate in lipoprotein metabolism.</text>
</comment>
<evidence type="ECO:0000313" key="11">
    <source>
        <dbReference type="EMBL" id="ELW71092.1"/>
    </source>
</evidence>
<comment type="similarity">
    <text evidence="3">Belongs to the apolipoprotein C4 family.</text>
</comment>
<accession>L9LBH5</accession>
<name>L9LBH5_TUPCH</name>